<dbReference type="RefSeq" id="WP_241275684.1">
    <property type="nucleotide sequence ID" value="NZ_JAKZGS010000013.1"/>
</dbReference>
<dbReference type="SUPFAM" id="SSF160719">
    <property type="entry name" value="gpW/gp25-like"/>
    <property type="match status" value="1"/>
</dbReference>
<reference evidence="2" key="1">
    <citation type="submission" date="2022-03" db="EMBL/GenBank/DDBJ databases">
        <title>De novo assembled genomes of Belliella spp. (Cyclobacteriaceae) strains.</title>
        <authorList>
            <person name="Szabo A."/>
            <person name="Korponai K."/>
            <person name="Felfoldi T."/>
        </authorList>
    </citation>
    <scope>NUCLEOTIDE SEQUENCE</scope>
    <source>
        <strain evidence="2">DSM 107340</strain>
    </source>
</reference>
<sequence>MDDNKPFLGRGWSFPPTFNNRSGSLKMLSGEEDIDSSLEILLSTKQGERIMHPNFGCNLEELLFNPLDRTLITYVSDLIKTAILYYEPRIEVQKIDIYEDDIINGKIIIDVEYLVRATNSRKNKVFPYYKDEGIEI</sequence>
<proteinExistence type="predicted"/>
<keyword evidence="3" id="KW-1185">Reference proteome</keyword>
<dbReference type="Pfam" id="PF04965">
    <property type="entry name" value="GPW_gp25"/>
    <property type="match status" value="1"/>
</dbReference>
<comment type="caution">
    <text evidence="2">The sequence shown here is derived from an EMBL/GenBank/DDBJ whole genome shotgun (WGS) entry which is preliminary data.</text>
</comment>
<evidence type="ECO:0000259" key="1">
    <source>
        <dbReference type="Pfam" id="PF04965"/>
    </source>
</evidence>
<gene>
    <name evidence="2" type="ORF">MM236_14345</name>
</gene>
<name>A0ABS9URE8_9BACT</name>
<dbReference type="Proteomes" id="UP001165488">
    <property type="component" value="Unassembled WGS sequence"/>
</dbReference>
<protein>
    <submittedName>
        <fullName evidence="2">GPW/gp25 family protein</fullName>
    </submittedName>
</protein>
<accession>A0ABS9URE8</accession>
<organism evidence="2 3">
    <name type="scientific">Belliella calami</name>
    <dbReference type="NCBI Taxonomy" id="2923436"/>
    <lineage>
        <taxon>Bacteria</taxon>
        <taxon>Pseudomonadati</taxon>
        <taxon>Bacteroidota</taxon>
        <taxon>Cytophagia</taxon>
        <taxon>Cytophagales</taxon>
        <taxon>Cyclobacteriaceae</taxon>
        <taxon>Belliella</taxon>
    </lineage>
</organism>
<dbReference type="Gene3D" id="3.10.450.40">
    <property type="match status" value="1"/>
</dbReference>
<evidence type="ECO:0000313" key="3">
    <source>
        <dbReference type="Proteomes" id="UP001165488"/>
    </source>
</evidence>
<evidence type="ECO:0000313" key="2">
    <source>
        <dbReference type="EMBL" id="MCH7399181.1"/>
    </source>
</evidence>
<dbReference type="EMBL" id="JAKZGS010000013">
    <property type="protein sequence ID" value="MCH7399181.1"/>
    <property type="molecule type" value="Genomic_DNA"/>
</dbReference>
<dbReference type="InterPro" id="IPR007048">
    <property type="entry name" value="IraD/Gp25-like"/>
</dbReference>
<feature type="domain" description="IraD/Gp25-like" evidence="1">
    <location>
        <begin position="29"/>
        <end position="119"/>
    </location>
</feature>